<dbReference type="PANTHER" id="PTHR30093:SF2">
    <property type="entry name" value="TYPE II SECRETION SYSTEM PROTEIN H"/>
    <property type="match status" value="1"/>
</dbReference>
<name>A0A6I6ABC3_9PLAN</name>
<evidence type="ECO:0000259" key="2">
    <source>
        <dbReference type="Pfam" id="PF07596"/>
    </source>
</evidence>
<feature type="domain" description="DUF1559" evidence="2">
    <location>
        <begin position="199"/>
        <end position="338"/>
    </location>
</feature>
<evidence type="ECO:0000256" key="1">
    <source>
        <dbReference type="SAM" id="Phobius"/>
    </source>
</evidence>
<protein>
    <submittedName>
        <fullName evidence="3">DUF1559 domain-containing protein</fullName>
    </submittedName>
</protein>
<evidence type="ECO:0000313" key="4">
    <source>
        <dbReference type="Proteomes" id="UP000427281"/>
    </source>
</evidence>
<dbReference type="Pfam" id="PF07596">
    <property type="entry name" value="SBP_bac_10"/>
    <property type="match status" value="2"/>
</dbReference>
<feature type="transmembrane region" description="Helical" evidence="1">
    <location>
        <begin position="112"/>
        <end position="131"/>
    </location>
</feature>
<dbReference type="InterPro" id="IPR011453">
    <property type="entry name" value="DUF1559"/>
</dbReference>
<keyword evidence="1" id="KW-0812">Transmembrane</keyword>
<keyword evidence="1" id="KW-1133">Transmembrane helix</keyword>
<dbReference type="KEGG" id="gim:F1728_13455"/>
<feature type="transmembrane region" description="Helical" evidence="1">
    <location>
        <begin position="56"/>
        <end position="83"/>
    </location>
</feature>
<accession>A0A6I6ABC3</accession>
<evidence type="ECO:0000313" key="3">
    <source>
        <dbReference type="EMBL" id="QGQ23623.1"/>
    </source>
</evidence>
<sequence>MDLCVSFLKTSIRPCLKHLRHPTAAKTWTVFRRTGKAMSNETKTVPRPARGLGFKLLIAAGCLMILFALLVYCFFLLLLGVVYPFRVGYHLLAGWYLYLQRVGNSLSSSPTQVVWCVIMIVLMGAVLHLLLKRGYRLRFQSENSPAVWQPRWTCAILALLLLLLGSSFAVTELTQQVWALATSQERISFAFDSQGGWKREQSGDQLAELGLALHSHQDVYGHFPAGGTFDQTGQPQHSWLTHLLPFLGEEQLYRQIDLDQPWSADANRSPFQQPLYYCLNPGLRETYRGGTEGEPTSAGYQPAQYAANSHVMNANAAPGFQEISDGSSNTLLAGEVNAQFKAWGDPTNFRDPTRGINADPHGFGGPFQGGAQFLMVDGSVRFINEDIDPAILKALATPNGGEPVGEGSVAP</sequence>
<proteinExistence type="predicted"/>
<reference evidence="3 4" key="1">
    <citation type="submission" date="2019-09" db="EMBL/GenBank/DDBJ databases">
        <title>Gimesia benthica sp. nov., a novel bacterium isolated from deep-sea water of the Northwest Indian Ocean.</title>
        <authorList>
            <person name="Dai X."/>
        </authorList>
    </citation>
    <scope>NUCLEOTIDE SEQUENCE [LARGE SCALE GENOMIC DNA]</scope>
    <source>
        <strain evidence="3 4">E7</strain>
    </source>
</reference>
<keyword evidence="4" id="KW-1185">Reference proteome</keyword>
<feature type="domain" description="DUF1559" evidence="2">
    <location>
        <begin position="351"/>
        <end position="389"/>
    </location>
</feature>
<keyword evidence="1" id="KW-0472">Membrane</keyword>
<dbReference type="NCBIfam" id="TIGR04294">
    <property type="entry name" value="pre_pil_HX9DG"/>
    <property type="match status" value="1"/>
</dbReference>
<organism evidence="3 4">
    <name type="scientific">Gimesia benthica</name>
    <dbReference type="NCBI Taxonomy" id="2608982"/>
    <lineage>
        <taxon>Bacteria</taxon>
        <taxon>Pseudomonadati</taxon>
        <taxon>Planctomycetota</taxon>
        <taxon>Planctomycetia</taxon>
        <taxon>Planctomycetales</taxon>
        <taxon>Planctomycetaceae</taxon>
        <taxon>Gimesia</taxon>
    </lineage>
</organism>
<dbReference type="InterPro" id="IPR027558">
    <property type="entry name" value="Pre_pil_HX9DG_C"/>
</dbReference>
<dbReference type="Proteomes" id="UP000427281">
    <property type="component" value="Chromosome"/>
</dbReference>
<dbReference type="PANTHER" id="PTHR30093">
    <property type="entry name" value="GENERAL SECRETION PATHWAY PROTEIN G"/>
    <property type="match status" value="1"/>
</dbReference>
<dbReference type="AlphaFoldDB" id="A0A6I6ABC3"/>
<gene>
    <name evidence="3" type="ORF">F1728_13455</name>
</gene>
<feature type="transmembrane region" description="Helical" evidence="1">
    <location>
        <begin position="152"/>
        <end position="170"/>
    </location>
</feature>
<dbReference type="EMBL" id="CP043930">
    <property type="protein sequence ID" value="QGQ23623.1"/>
    <property type="molecule type" value="Genomic_DNA"/>
</dbReference>